<evidence type="ECO:0000256" key="3">
    <source>
        <dbReference type="ARBA" id="ARBA00022827"/>
    </source>
</evidence>
<evidence type="ECO:0000256" key="2">
    <source>
        <dbReference type="ARBA" id="ARBA00022630"/>
    </source>
</evidence>
<evidence type="ECO:0000313" key="5">
    <source>
        <dbReference type="EMBL" id="TCO56086.1"/>
    </source>
</evidence>
<organism evidence="5 6">
    <name type="scientific">Actinocrispum wychmicini</name>
    <dbReference type="NCBI Taxonomy" id="1213861"/>
    <lineage>
        <taxon>Bacteria</taxon>
        <taxon>Bacillati</taxon>
        <taxon>Actinomycetota</taxon>
        <taxon>Actinomycetes</taxon>
        <taxon>Pseudonocardiales</taxon>
        <taxon>Pseudonocardiaceae</taxon>
        <taxon>Actinocrispum</taxon>
    </lineage>
</organism>
<evidence type="ECO:0000256" key="1">
    <source>
        <dbReference type="ARBA" id="ARBA00001974"/>
    </source>
</evidence>
<dbReference type="InterPro" id="IPR002938">
    <property type="entry name" value="FAD-bd"/>
</dbReference>
<dbReference type="GO" id="GO:0071949">
    <property type="term" value="F:FAD binding"/>
    <property type="evidence" value="ECO:0007669"/>
    <property type="project" value="InterPro"/>
</dbReference>
<dbReference type="Gene3D" id="3.40.30.120">
    <property type="match status" value="1"/>
</dbReference>
<comment type="caution">
    <text evidence="5">The sequence shown here is derived from an EMBL/GenBank/DDBJ whole genome shotgun (WGS) entry which is preliminary data.</text>
</comment>
<dbReference type="SUPFAM" id="SSF51905">
    <property type="entry name" value="FAD/NAD(P)-binding domain"/>
    <property type="match status" value="1"/>
</dbReference>
<reference evidence="5 6" key="1">
    <citation type="submission" date="2019-03" db="EMBL/GenBank/DDBJ databases">
        <title>Genomic Encyclopedia of Type Strains, Phase IV (KMG-IV): sequencing the most valuable type-strain genomes for metagenomic binning, comparative biology and taxonomic classification.</title>
        <authorList>
            <person name="Goeker M."/>
        </authorList>
    </citation>
    <scope>NUCLEOTIDE SEQUENCE [LARGE SCALE GENOMIC DNA]</scope>
    <source>
        <strain evidence="5 6">DSM 45934</strain>
    </source>
</reference>
<dbReference type="RefSeq" id="WP_132122391.1">
    <property type="nucleotide sequence ID" value="NZ_SLWS01000007.1"/>
</dbReference>
<protein>
    <submittedName>
        <fullName evidence="5">3-(3-hydroxy-phenyl)propionate hydroxylase</fullName>
    </submittedName>
</protein>
<dbReference type="Pfam" id="PF01494">
    <property type="entry name" value="FAD_binding_3"/>
    <property type="match status" value="1"/>
</dbReference>
<evidence type="ECO:0000259" key="4">
    <source>
        <dbReference type="Pfam" id="PF01494"/>
    </source>
</evidence>
<dbReference type="NCBIfam" id="NF006002">
    <property type="entry name" value="PRK08132.1"/>
    <property type="match status" value="1"/>
</dbReference>
<feature type="domain" description="FAD-binding" evidence="4">
    <location>
        <begin position="6"/>
        <end position="342"/>
    </location>
</feature>
<keyword evidence="3" id="KW-0274">FAD</keyword>
<dbReference type="Proteomes" id="UP000295680">
    <property type="component" value="Unassembled WGS sequence"/>
</dbReference>
<dbReference type="PRINTS" id="PR00420">
    <property type="entry name" value="RNGMNOXGNASE"/>
</dbReference>
<evidence type="ECO:0000313" key="6">
    <source>
        <dbReference type="Proteomes" id="UP000295680"/>
    </source>
</evidence>
<dbReference type="InterPro" id="IPR050641">
    <property type="entry name" value="RIFMO-like"/>
</dbReference>
<dbReference type="EMBL" id="SLWS01000007">
    <property type="protein sequence ID" value="TCO56086.1"/>
    <property type="molecule type" value="Genomic_DNA"/>
</dbReference>
<dbReference type="OrthoDB" id="8670884at2"/>
<dbReference type="Gene3D" id="3.30.70.2450">
    <property type="match status" value="1"/>
</dbReference>
<proteinExistence type="predicted"/>
<sequence>MTEIDAPVGIVGAGPVGLVTALRLAGLGVPSVLLEADPELVKQGSKACLVQGDVLEVLDKVGCARTLADEGVTWTVARTYVRNQEIRAARYQGGLGFGPFVNISQHRVEQVLTAAVAAEPLCDLRRGHRVTALTQDADSVTVRVRTADGEVDRRFSYLVGCDGVRSGLRDELGVAWTGYTHGDRFLITDIRAKLPLARERHFHYDPVFNPGRQLVMHPQPDDIWRIDWQLPPDADIAAERADGRFDQRVRAVIGDIPYEVDWVSTYRFHQRVVDRFRVGRVLLAGDAAHALPPYGSRGMNSGIQDADNLAWKLAFVLAGHAGADLLETYHVERHAAARENLRVTEATLKFMVPPNRMRRWARAVLLSLSQSLGIARRYVNSGKMAEPYTYTDSPIVQKGHPVLGAFAPDGWLLVDGVRTRLRELLGDRFVALLFARNTDELARMVTRSWPVPVGLVAVLPTDVPAPPDVTVAVAEDDRLAAAYGGTDAPVWWLARPDGHLAARGGLDTSLAVALEHAAGVARQPSSVGR</sequence>
<dbReference type="AlphaFoldDB" id="A0A4R2JGL7"/>
<comment type="cofactor">
    <cofactor evidence="1">
        <name>FAD</name>
        <dbReference type="ChEBI" id="CHEBI:57692"/>
    </cofactor>
</comment>
<dbReference type="PANTHER" id="PTHR43004">
    <property type="entry name" value="TRK SYSTEM POTASSIUM UPTAKE PROTEIN"/>
    <property type="match status" value="1"/>
</dbReference>
<gene>
    <name evidence="5" type="ORF">EV192_107511</name>
</gene>
<dbReference type="InterPro" id="IPR036188">
    <property type="entry name" value="FAD/NAD-bd_sf"/>
</dbReference>
<keyword evidence="2" id="KW-0285">Flavoprotein</keyword>
<dbReference type="PANTHER" id="PTHR43004:SF19">
    <property type="entry name" value="BINDING MONOOXYGENASE, PUTATIVE (JCVI)-RELATED"/>
    <property type="match status" value="1"/>
</dbReference>
<dbReference type="Pfam" id="PF21274">
    <property type="entry name" value="Rng_hyd_C"/>
    <property type="match status" value="1"/>
</dbReference>
<name>A0A4R2JGL7_9PSEU</name>
<dbReference type="GO" id="GO:0016709">
    <property type="term" value="F:oxidoreductase activity, acting on paired donors, with incorporation or reduction of molecular oxygen, NAD(P)H as one donor, and incorporation of one atom of oxygen"/>
    <property type="evidence" value="ECO:0007669"/>
    <property type="project" value="UniProtKB-ARBA"/>
</dbReference>
<dbReference type="Gene3D" id="3.50.50.60">
    <property type="entry name" value="FAD/NAD(P)-binding domain"/>
    <property type="match status" value="1"/>
</dbReference>
<accession>A0A4R2JGL7</accession>
<keyword evidence="6" id="KW-1185">Reference proteome</keyword>